<dbReference type="SUPFAM" id="SSF52980">
    <property type="entry name" value="Restriction endonuclease-like"/>
    <property type="match status" value="1"/>
</dbReference>
<sequence length="184" mass="21231">MAIKSTIFKADIQITDMDRNYYEDHQLTIARHPSENDERMMVRLLAFALNANESLQFSKGLSEESEPDIWQKSLSDEIEVWIDLGQADEKRIRKACGRSRQVMIYTYQHSSALAWWQQHRNKLERFDNLSVFNLSDEAVRAIGKMAERSMRLQCTIADGQLLFSDGETAVEITPEKWKSAAGQV</sequence>
<evidence type="ECO:0008006" key="3">
    <source>
        <dbReference type="Google" id="ProtNLM"/>
    </source>
</evidence>
<dbReference type="STRING" id="1921010.MMIC_P2327"/>
<accession>A0A1L8CR10</accession>
<protein>
    <recommendedName>
        <fullName evidence="3">YaeQ protein</fullName>
    </recommendedName>
</protein>
<name>A0A1L8CR10_9PROT</name>
<gene>
    <name evidence="1" type="ORF">MMIC_P2327</name>
</gene>
<proteinExistence type="predicted"/>
<dbReference type="PANTHER" id="PTHR38784">
    <property type="entry name" value="SUCROSE PHOSPHORYLASE"/>
    <property type="match status" value="1"/>
</dbReference>
<organism evidence="1 2">
    <name type="scientific">Mariprofundus micogutta</name>
    <dbReference type="NCBI Taxonomy" id="1921010"/>
    <lineage>
        <taxon>Bacteria</taxon>
        <taxon>Pseudomonadati</taxon>
        <taxon>Pseudomonadota</taxon>
        <taxon>Candidatius Mariprofundia</taxon>
        <taxon>Mariprofundales</taxon>
        <taxon>Mariprofundaceae</taxon>
        <taxon>Mariprofundus</taxon>
    </lineage>
</organism>
<dbReference type="SMART" id="SM01322">
    <property type="entry name" value="YaeQ"/>
    <property type="match status" value="1"/>
</dbReference>
<dbReference type="CDD" id="cd22368">
    <property type="entry name" value="YaeQ-like"/>
    <property type="match status" value="1"/>
</dbReference>
<comment type="caution">
    <text evidence="1">The sequence shown here is derived from an EMBL/GenBank/DDBJ whole genome shotgun (WGS) entry which is preliminary data.</text>
</comment>
<dbReference type="PANTHER" id="PTHR38784:SF1">
    <property type="entry name" value="SUCROSE PHOSPHORYLASE"/>
    <property type="match status" value="1"/>
</dbReference>
<dbReference type="EMBL" id="BDFD01000028">
    <property type="protein sequence ID" value="GAV21343.1"/>
    <property type="molecule type" value="Genomic_DNA"/>
</dbReference>
<dbReference type="OrthoDB" id="5293309at2"/>
<evidence type="ECO:0000313" key="2">
    <source>
        <dbReference type="Proteomes" id="UP000231632"/>
    </source>
</evidence>
<dbReference type="AlphaFoldDB" id="A0A1L8CR10"/>
<reference evidence="1 2" key="1">
    <citation type="journal article" date="2017" name="Arch. Microbiol.">
        <title>Mariprofundus micogutta sp. nov., a novel iron-oxidizing zetaproteobacterium isolated from a deep-sea hydrothermal field at the Bayonnaise knoll of the Izu-Ogasawara arc, and a description of Mariprofundales ord. nov. and Zetaproteobacteria classis nov.</title>
        <authorList>
            <person name="Makita H."/>
            <person name="Tanaka E."/>
            <person name="Mitsunobu S."/>
            <person name="Miyazaki M."/>
            <person name="Nunoura T."/>
            <person name="Uematsu K."/>
            <person name="Takaki Y."/>
            <person name="Nishi S."/>
            <person name="Shimamura S."/>
            <person name="Takai K."/>
        </authorList>
    </citation>
    <scope>NUCLEOTIDE SEQUENCE [LARGE SCALE GENOMIC DNA]</scope>
    <source>
        <strain evidence="1 2">ET2</strain>
    </source>
</reference>
<dbReference type="Pfam" id="PF07152">
    <property type="entry name" value="YaeQ"/>
    <property type="match status" value="1"/>
</dbReference>
<dbReference type="InterPro" id="IPR038590">
    <property type="entry name" value="YaeQ_sf"/>
</dbReference>
<dbReference type="Proteomes" id="UP000231632">
    <property type="component" value="Unassembled WGS sequence"/>
</dbReference>
<dbReference type="InterPro" id="IPR011335">
    <property type="entry name" value="Restrct_endonuc-II-like"/>
</dbReference>
<dbReference type="PIRSF" id="PIRSF011484">
    <property type="entry name" value="YaeQ"/>
    <property type="match status" value="1"/>
</dbReference>
<dbReference type="RefSeq" id="WP_072660640.1">
    <property type="nucleotide sequence ID" value="NZ_BDFD01000028.1"/>
</dbReference>
<keyword evidence="2" id="KW-1185">Reference proteome</keyword>
<dbReference type="InterPro" id="IPR009822">
    <property type="entry name" value="YaeQ"/>
</dbReference>
<evidence type="ECO:0000313" key="1">
    <source>
        <dbReference type="EMBL" id="GAV21343.1"/>
    </source>
</evidence>
<dbReference type="Gene3D" id="3.10.640.10">
    <property type="entry name" value="Restriction endonuclease-like alpha-beta roll domain"/>
    <property type="match status" value="1"/>
</dbReference>